<organism evidence="2 3">
    <name type="scientific">Flaviaesturariibacter flavus</name>
    <dbReference type="NCBI Taxonomy" id="2502780"/>
    <lineage>
        <taxon>Bacteria</taxon>
        <taxon>Pseudomonadati</taxon>
        <taxon>Bacteroidota</taxon>
        <taxon>Chitinophagia</taxon>
        <taxon>Chitinophagales</taxon>
        <taxon>Chitinophagaceae</taxon>
        <taxon>Flaviaestuariibacter</taxon>
    </lineage>
</organism>
<sequence>MKYTFLFAGLLFACGVGAQPMTEPLNTRPALLSALCPFFRNAFSFSGNPATLGGGGKLMLAVAGERRFALAELGSYGLAARLPLAGNGIGIRVGQGGAAGWSATSVAGAYGMQLGTLAALGLGFVHTRSGTPALRSGSNAVQAGATIRLRPQALFGLSATEPLPRTGTKEAAGGEARYTMALGWEEPGQWMLGLELFQAGDRRPALSAGFQLLAGKVLRFGAGIDTSLSSMYVAAAVPLAGMLLQISVMVHRQLGPTPGLLLSYPAQ</sequence>
<dbReference type="Proteomes" id="UP000295334">
    <property type="component" value="Unassembled WGS sequence"/>
</dbReference>
<evidence type="ECO:0008006" key="4">
    <source>
        <dbReference type="Google" id="ProtNLM"/>
    </source>
</evidence>
<protein>
    <recommendedName>
        <fullName evidence="4">Type IX secretion system membrane protein PorP/SprF</fullName>
    </recommendedName>
</protein>
<dbReference type="AlphaFoldDB" id="A0A4R1B5V7"/>
<proteinExistence type="predicted"/>
<accession>A0A4R1B5V7</accession>
<evidence type="ECO:0000313" key="3">
    <source>
        <dbReference type="Proteomes" id="UP000295334"/>
    </source>
</evidence>
<keyword evidence="3" id="KW-1185">Reference proteome</keyword>
<feature type="signal peptide" evidence="1">
    <location>
        <begin position="1"/>
        <end position="18"/>
    </location>
</feature>
<evidence type="ECO:0000313" key="2">
    <source>
        <dbReference type="EMBL" id="TCJ13391.1"/>
    </source>
</evidence>
<gene>
    <name evidence="2" type="ORF">EPD60_13465</name>
</gene>
<dbReference type="RefSeq" id="WP_131450047.1">
    <property type="nucleotide sequence ID" value="NZ_SJZI01000046.1"/>
</dbReference>
<name>A0A4R1B5V7_9BACT</name>
<comment type="caution">
    <text evidence="2">The sequence shown here is derived from an EMBL/GenBank/DDBJ whole genome shotgun (WGS) entry which is preliminary data.</text>
</comment>
<reference evidence="2 3" key="1">
    <citation type="submission" date="2019-03" db="EMBL/GenBank/DDBJ databases">
        <authorList>
            <person name="Kim M.K.M."/>
        </authorList>
    </citation>
    <scope>NUCLEOTIDE SEQUENCE [LARGE SCALE GENOMIC DNA]</scope>
    <source>
        <strain evidence="2 3">17J68-12</strain>
    </source>
</reference>
<evidence type="ECO:0000256" key="1">
    <source>
        <dbReference type="SAM" id="SignalP"/>
    </source>
</evidence>
<keyword evidence="1" id="KW-0732">Signal</keyword>
<feature type="chain" id="PRO_5020496489" description="Type IX secretion system membrane protein PorP/SprF" evidence="1">
    <location>
        <begin position="19"/>
        <end position="267"/>
    </location>
</feature>
<dbReference type="EMBL" id="SJZI01000046">
    <property type="protein sequence ID" value="TCJ13391.1"/>
    <property type="molecule type" value="Genomic_DNA"/>
</dbReference>
<dbReference type="OrthoDB" id="664260at2"/>